<dbReference type="InterPro" id="IPR001789">
    <property type="entry name" value="Sig_transdc_resp-reg_receiver"/>
</dbReference>
<keyword evidence="1" id="KW-0597">Phosphoprotein</keyword>
<dbReference type="InterPro" id="IPR009061">
    <property type="entry name" value="DNA-bd_dom_put_sf"/>
</dbReference>
<dbReference type="AlphaFoldDB" id="A0A3B0ZJ80"/>
<dbReference type="Pfam" id="PF12728">
    <property type="entry name" value="HTH_17"/>
    <property type="match status" value="1"/>
</dbReference>
<sequence>MKKNLTTGDIANYCDVHVRTVIRWIERGKLKAYQLPGRGDNRVKLEDFLAFLDTHGMPVPEELQPANHRVLIVDDDERTAKAIQRTLQHAKFETLIAHSGFEAGALLNEFKPAVMTLDLQMPGMNGFEVLKFVGESANWQRLKIVVISGLSRRELDKALDSGADAVLEKPLNDDHLIDTVSDLAGMGES</sequence>
<evidence type="ECO:0000313" key="3">
    <source>
        <dbReference type="EMBL" id="VAW87402.1"/>
    </source>
</evidence>
<dbReference type="SUPFAM" id="SSF46955">
    <property type="entry name" value="Putative DNA-binding domain"/>
    <property type="match status" value="1"/>
</dbReference>
<protein>
    <recommendedName>
        <fullName evidence="2">Response regulatory domain-containing protein</fullName>
    </recommendedName>
</protein>
<dbReference type="Gene3D" id="3.40.50.2300">
    <property type="match status" value="1"/>
</dbReference>
<dbReference type="SMART" id="SM00448">
    <property type="entry name" value="REC"/>
    <property type="match status" value="1"/>
</dbReference>
<name>A0A3B0ZJ80_9ZZZZ</name>
<dbReference type="InterPro" id="IPR041657">
    <property type="entry name" value="HTH_17"/>
</dbReference>
<dbReference type="InterPro" id="IPR010093">
    <property type="entry name" value="SinI_DNA-bd"/>
</dbReference>
<dbReference type="SUPFAM" id="SSF52172">
    <property type="entry name" value="CheY-like"/>
    <property type="match status" value="1"/>
</dbReference>
<dbReference type="InterPro" id="IPR011006">
    <property type="entry name" value="CheY-like_superfamily"/>
</dbReference>
<organism evidence="3">
    <name type="scientific">hydrothermal vent metagenome</name>
    <dbReference type="NCBI Taxonomy" id="652676"/>
    <lineage>
        <taxon>unclassified sequences</taxon>
        <taxon>metagenomes</taxon>
        <taxon>ecological metagenomes</taxon>
    </lineage>
</organism>
<dbReference type="GO" id="GO:0003677">
    <property type="term" value="F:DNA binding"/>
    <property type="evidence" value="ECO:0007669"/>
    <property type="project" value="InterPro"/>
</dbReference>
<dbReference type="PROSITE" id="PS50110">
    <property type="entry name" value="RESPONSE_REGULATORY"/>
    <property type="match status" value="1"/>
</dbReference>
<dbReference type="PANTHER" id="PTHR44591:SF3">
    <property type="entry name" value="RESPONSE REGULATORY DOMAIN-CONTAINING PROTEIN"/>
    <property type="match status" value="1"/>
</dbReference>
<dbReference type="NCBIfam" id="TIGR01764">
    <property type="entry name" value="excise"/>
    <property type="match status" value="1"/>
</dbReference>
<evidence type="ECO:0000259" key="2">
    <source>
        <dbReference type="PROSITE" id="PS50110"/>
    </source>
</evidence>
<proteinExistence type="predicted"/>
<gene>
    <name evidence="3" type="ORF">MNBD_GAMMA18-74</name>
</gene>
<dbReference type="EMBL" id="UOFP01000183">
    <property type="protein sequence ID" value="VAW87402.1"/>
    <property type="molecule type" value="Genomic_DNA"/>
</dbReference>
<reference evidence="3" key="1">
    <citation type="submission" date="2018-06" db="EMBL/GenBank/DDBJ databases">
        <authorList>
            <person name="Zhirakovskaya E."/>
        </authorList>
    </citation>
    <scope>NUCLEOTIDE SEQUENCE</scope>
</reference>
<dbReference type="InterPro" id="IPR050595">
    <property type="entry name" value="Bact_response_regulator"/>
</dbReference>
<feature type="domain" description="Response regulatory" evidence="2">
    <location>
        <begin position="69"/>
        <end position="184"/>
    </location>
</feature>
<accession>A0A3B0ZJ80</accession>
<dbReference type="Pfam" id="PF00072">
    <property type="entry name" value="Response_reg"/>
    <property type="match status" value="1"/>
</dbReference>
<dbReference type="GO" id="GO:0000160">
    <property type="term" value="P:phosphorelay signal transduction system"/>
    <property type="evidence" value="ECO:0007669"/>
    <property type="project" value="InterPro"/>
</dbReference>
<dbReference type="PANTHER" id="PTHR44591">
    <property type="entry name" value="STRESS RESPONSE REGULATOR PROTEIN 1"/>
    <property type="match status" value="1"/>
</dbReference>
<evidence type="ECO:0000256" key="1">
    <source>
        <dbReference type="ARBA" id="ARBA00022553"/>
    </source>
</evidence>